<name>A0AB38G2M4_9ENTR</name>
<dbReference type="PANTHER" id="PTHR11757:SF19">
    <property type="entry name" value="PROLYL ENDOPEPTIDASE-LIKE"/>
    <property type="match status" value="1"/>
</dbReference>
<protein>
    <submittedName>
        <fullName evidence="7">Protease 2</fullName>
        <ecNumber evidence="7">3.4.21.83</ecNumber>
    </submittedName>
</protein>
<proteinExistence type="inferred from homology"/>
<dbReference type="NCBIfam" id="NF007511">
    <property type="entry name" value="PRK10115.1"/>
    <property type="match status" value="1"/>
</dbReference>
<dbReference type="FunFam" id="3.40.50.1820:FF:000005">
    <property type="entry name" value="Prolyl endopeptidase"/>
    <property type="match status" value="1"/>
</dbReference>
<feature type="domain" description="Peptidase S9A N-terminal" evidence="6">
    <location>
        <begin position="3"/>
        <end position="404"/>
    </location>
</feature>
<dbReference type="Proteomes" id="UP000251313">
    <property type="component" value="Unassembled WGS sequence"/>
</dbReference>
<comment type="similarity">
    <text evidence="1">Belongs to the peptidase S9A family.</text>
</comment>
<evidence type="ECO:0000259" key="6">
    <source>
        <dbReference type="Pfam" id="PF02897"/>
    </source>
</evidence>
<accession>A0AB38G2M4</accession>
<dbReference type="Pfam" id="PF00326">
    <property type="entry name" value="Peptidase_S9"/>
    <property type="match status" value="1"/>
</dbReference>
<sequence>MLPKAKKIPHTMTLHGDTRVDNYFWLRDDTRSQPEVLDYLKQENDYGKKVMASQQALQDRVLKEIIDRIPPQETSAPYTKNGYRYRHEYQPGSEYAIYQRQSVQKAEWEAWDVLVDGNQRAAGSEFYTLGGLVISPDNQVMALAEDYLSRRQYGVRLRHLGTGNWYPETLDNVEPGLVWGNDSQTLYYVRKHPTTLLPYQVWRHTLGTPMSADTLVYEEQDDMFYVSVHKTTDRHFVLIYLASSTTSEVRLLDAELPDAEPTVFLPRRKDHEYSVDHYQHHFYIRSNREGKNFGLYRSAVREESQWETLIPAREEVMLEGFTLFTDWLVVEERQQGLTSLRQINRHTRESTGIAFDDPAYVTWVAYNPEPETSRLRYGYSSMTTPDTLFELDMDTGERRVIKQQEVKGFDASLYRSEHLWVKARDGVEVPVSLVYHREHFRKGHNPLLVYGYGSYGASMDADFSGSRLSLLDRGFVFAIAHIRGGGELGQQWYEDGKFLQKMNTFNDYLDVCDALLEQGYGDRELCFGMGGSAGGMLMGTVINLRPELFRGVVAQVPFVDVVTTMLDESIPLTTGEFEEWGNPQDAEYYFYMKSYSPYDNVEAKAYPHLLVTTGLHDSQVQYWEPAKWVAKLRERKTDDNLLMLCTDMDSGHGGKSGRYKSYEGVALEYTFLIALAQQTLPGQAER</sequence>
<dbReference type="PANTHER" id="PTHR11757">
    <property type="entry name" value="PROTEASE FAMILY S9A OLIGOPEPTIDASE"/>
    <property type="match status" value="1"/>
</dbReference>
<dbReference type="RefSeq" id="WP_006820397.1">
    <property type="nucleotide sequence ID" value="NZ_CABKQJ010000016.1"/>
</dbReference>
<evidence type="ECO:0000259" key="5">
    <source>
        <dbReference type="Pfam" id="PF00326"/>
    </source>
</evidence>
<organism evidence="7 8">
    <name type="scientific">Yokenella regensburgei</name>
    <dbReference type="NCBI Taxonomy" id="158877"/>
    <lineage>
        <taxon>Bacteria</taxon>
        <taxon>Pseudomonadati</taxon>
        <taxon>Pseudomonadota</taxon>
        <taxon>Gammaproteobacteria</taxon>
        <taxon>Enterobacterales</taxon>
        <taxon>Enterobacteriaceae</taxon>
        <taxon>Yokenella</taxon>
    </lineage>
</organism>
<dbReference type="GO" id="GO:0006508">
    <property type="term" value="P:proteolysis"/>
    <property type="evidence" value="ECO:0007669"/>
    <property type="project" value="UniProtKB-KW"/>
</dbReference>
<dbReference type="InterPro" id="IPR001375">
    <property type="entry name" value="Peptidase_S9_cat"/>
</dbReference>
<evidence type="ECO:0000256" key="3">
    <source>
        <dbReference type="ARBA" id="ARBA00022801"/>
    </source>
</evidence>
<dbReference type="InterPro" id="IPR002470">
    <property type="entry name" value="Peptidase_S9A"/>
</dbReference>
<dbReference type="Pfam" id="PF02897">
    <property type="entry name" value="Peptidase_S9_N"/>
    <property type="match status" value="1"/>
</dbReference>
<evidence type="ECO:0000256" key="1">
    <source>
        <dbReference type="ARBA" id="ARBA00005228"/>
    </source>
</evidence>
<comment type="caution">
    <text evidence="7">The sequence shown here is derived from an EMBL/GenBank/DDBJ whole genome shotgun (WGS) entry which is preliminary data.</text>
</comment>
<feature type="domain" description="Peptidase S9 prolyl oligopeptidase catalytic" evidence="5">
    <location>
        <begin position="463"/>
        <end position="675"/>
    </location>
</feature>
<evidence type="ECO:0000313" key="7">
    <source>
        <dbReference type="EMBL" id="SQA65203.1"/>
    </source>
</evidence>
<reference evidence="7 8" key="1">
    <citation type="submission" date="2018-06" db="EMBL/GenBank/DDBJ databases">
        <authorList>
            <consortium name="Pathogen Informatics"/>
            <person name="Doyle S."/>
        </authorList>
    </citation>
    <scope>NUCLEOTIDE SEQUENCE [LARGE SCALE GENOMIC DNA]</scope>
    <source>
        <strain evidence="7 8">NCTC11967</strain>
    </source>
</reference>
<dbReference type="EMBL" id="UAVL01000020">
    <property type="protein sequence ID" value="SQA65203.1"/>
    <property type="molecule type" value="Genomic_DNA"/>
</dbReference>
<dbReference type="InterPro" id="IPR023302">
    <property type="entry name" value="Pept_S9A_N"/>
</dbReference>
<dbReference type="SUPFAM" id="SSF50993">
    <property type="entry name" value="Peptidase/esterase 'gauge' domain"/>
    <property type="match status" value="1"/>
</dbReference>
<dbReference type="AlphaFoldDB" id="A0AB38G2M4"/>
<dbReference type="InterPro" id="IPR051543">
    <property type="entry name" value="Serine_Peptidase_S9A"/>
</dbReference>
<dbReference type="PRINTS" id="PR00862">
    <property type="entry name" value="PROLIGOPTASE"/>
</dbReference>
<dbReference type="GO" id="GO:0004252">
    <property type="term" value="F:serine-type endopeptidase activity"/>
    <property type="evidence" value="ECO:0007669"/>
    <property type="project" value="UniProtKB-EC"/>
</dbReference>
<dbReference type="SUPFAM" id="SSF53474">
    <property type="entry name" value="alpha/beta-Hydrolases"/>
    <property type="match status" value="1"/>
</dbReference>
<dbReference type="Gene3D" id="3.40.50.1820">
    <property type="entry name" value="alpha/beta hydrolase"/>
    <property type="match status" value="1"/>
</dbReference>
<evidence type="ECO:0000256" key="4">
    <source>
        <dbReference type="ARBA" id="ARBA00022825"/>
    </source>
</evidence>
<keyword evidence="3 7" id="KW-0378">Hydrolase</keyword>
<gene>
    <name evidence="7" type="primary">ptrB</name>
    <name evidence="7" type="ORF">NCTC11967_04229</name>
</gene>
<keyword evidence="2 7" id="KW-0645">Protease</keyword>
<evidence type="ECO:0000313" key="8">
    <source>
        <dbReference type="Proteomes" id="UP000251313"/>
    </source>
</evidence>
<dbReference type="EC" id="3.4.21.83" evidence="7"/>
<dbReference type="Gene3D" id="2.130.10.120">
    <property type="entry name" value="Prolyl oligopeptidase, N-terminal domain"/>
    <property type="match status" value="1"/>
</dbReference>
<keyword evidence="4" id="KW-0720">Serine protease</keyword>
<dbReference type="InterPro" id="IPR029058">
    <property type="entry name" value="AB_hydrolase_fold"/>
</dbReference>
<evidence type="ECO:0000256" key="2">
    <source>
        <dbReference type="ARBA" id="ARBA00022670"/>
    </source>
</evidence>